<evidence type="ECO:0000256" key="4">
    <source>
        <dbReference type="ARBA" id="ARBA00022801"/>
    </source>
</evidence>
<dbReference type="InterPro" id="IPR038726">
    <property type="entry name" value="PDDEXK_AddAB-type"/>
</dbReference>
<dbReference type="AlphaFoldDB" id="A0A9D2MC44"/>
<evidence type="ECO:0000313" key="12">
    <source>
        <dbReference type="Proteomes" id="UP000824208"/>
    </source>
</evidence>
<keyword evidence="6" id="KW-0269">Exonuclease</keyword>
<feature type="domain" description="UvrD-like helicase C-terminal" evidence="10">
    <location>
        <begin position="266"/>
        <end position="549"/>
    </location>
</feature>
<evidence type="ECO:0000256" key="7">
    <source>
        <dbReference type="ARBA" id="ARBA00022840"/>
    </source>
</evidence>
<dbReference type="PANTHER" id="PTHR30591:SF1">
    <property type="entry name" value="RECBCD ENZYME SUBUNIT RECC"/>
    <property type="match status" value="1"/>
</dbReference>
<evidence type="ECO:0000259" key="10">
    <source>
        <dbReference type="PROSITE" id="PS51217"/>
    </source>
</evidence>
<keyword evidence="9" id="KW-0234">DNA repair</keyword>
<keyword evidence="2" id="KW-0547">Nucleotide-binding</keyword>
<dbReference type="GO" id="GO:0004386">
    <property type="term" value="F:helicase activity"/>
    <property type="evidence" value="ECO:0007669"/>
    <property type="project" value="UniProtKB-KW"/>
</dbReference>
<evidence type="ECO:0000256" key="8">
    <source>
        <dbReference type="ARBA" id="ARBA00023125"/>
    </source>
</evidence>
<keyword evidence="5" id="KW-0347">Helicase</keyword>
<gene>
    <name evidence="11" type="ORF">H9714_08180</name>
</gene>
<accession>A0A9D2MC44</accession>
<reference evidence="11" key="1">
    <citation type="journal article" date="2021" name="PeerJ">
        <title>Extensive microbial diversity within the chicken gut microbiome revealed by metagenomics and culture.</title>
        <authorList>
            <person name="Gilroy R."/>
            <person name="Ravi A."/>
            <person name="Getino M."/>
            <person name="Pursley I."/>
            <person name="Horton D.L."/>
            <person name="Alikhan N.F."/>
            <person name="Baker D."/>
            <person name="Gharbi K."/>
            <person name="Hall N."/>
            <person name="Watson M."/>
            <person name="Adriaenssens E.M."/>
            <person name="Foster-Nyarko E."/>
            <person name="Jarju S."/>
            <person name="Secka A."/>
            <person name="Antonio M."/>
            <person name="Oren A."/>
            <person name="Chaudhuri R.R."/>
            <person name="La Ragione R."/>
            <person name="Hildebrand F."/>
            <person name="Pallen M.J."/>
        </authorList>
    </citation>
    <scope>NUCLEOTIDE SEQUENCE</scope>
    <source>
        <strain evidence="11">CHK189-11263</strain>
    </source>
</reference>
<dbReference type="Gene3D" id="3.90.320.10">
    <property type="match status" value="1"/>
</dbReference>
<dbReference type="InterPro" id="IPR011335">
    <property type="entry name" value="Restrct_endonuc-II-like"/>
</dbReference>
<dbReference type="EMBL" id="DWYC01000072">
    <property type="protein sequence ID" value="HJB57514.1"/>
    <property type="molecule type" value="Genomic_DNA"/>
</dbReference>
<dbReference type="GO" id="GO:0004527">
    <property type="term" value="F:exonuclease activity"/>
    <property type="evidence" value="ECO:0007669"/>
    <property type="project" value="UniProtKB-KW"/>
</dbReference>
<reference evidence="11" key="2">
    <citation type="submission" date="2021-04" db="EMBL/GenBank/DDBJ databases">
        <authorList>
            <person name="Gilroy R."/>
        </authorList>
    </citation>
    <scope>NUCLEOTIDE SEQUENCE</scope>
    <source>
        <strain evidence="11">CHK189-11263</strain>
    </source>
</reference>
<keyword evidence="8" id="KW-0238">DNA-binding</keyword>
<dbReference type="Pfam" id="PF21445">
    <property type="entry name" value="ADDB_N"/>
    <property type="match status" value="1"/>
</dbReference>
<dbReference type="GO" id="GO:0005524">
    <property type="term" value="F:ATP binding"/>
    <property type="evidence" value="ECO:0007669"/>
    <property type="project" value="UniProtKB-KW"/>
</dbReference>
<dbReference type="PANTHER" id="PTHR30591">
    <property type="entry name" value="RECBCD ENZYME SUBUNIT RECC"/>
    <property type="match status" value="1"/>
</dbReference>
<dbReference type="Gene3D" id="3.40.50.300">
    <property type="entry name" value="P-loop containing nucleotide triphosphate hydrolases"/>
    <property type="match status" value="4"/>
</dbReference>
<dbReference type="Proteomes" id="UP000824208">
    <property type="component" value="Unassembled WGS sequence"/>
</dbReference>
<evidence type="ECO:0000256" key="3">
    <source>
        <dbReference type="ARBA" id="ARBA00022763"/>
    </source>
</evidence>
<dbReference type="InterPro" id="IPR011604">
    <property type="entry name" value="PDDEXK-like_dom_sf"/>
</dbReference>
<dbReference type="InterPro" id="IPR049035">
    <property type="entry name" value="ADDB_N"/>
</dbReference>
<proteinExistence type="predicted"/>
<evidence type="ECO:0000256" key="5">
    <source>
        <dbReference type="ARBA" id="ARBA00022806"/>
    </source>
</evidence>
<dbReference type="Pfam" id="PF12705">
    <property type="entry name" value="PDDEXK_1"/>
    <property type="match status" value="1"/>
</dbReference>
<keyword evidence="7" id="KW-0067">ATP-binding</keyword>
<dbReference type="InterPro" id="IPR014017">
    <property type="entry name" value="DNA_helicase_UvrD-like_C"/>
</dbReference>
<protein>
    <submittedName>
        <fullName evidence="11">PD-(D/E)XK nuclease family protein</fullName>
    </submittedName>
</protein>
<keyword evidence="3" id="KW-0227">DNA damage</keyword>
<dbReference type="PROSITE" id="PS51217">
    <property type="entry name" value="UVRD_HELICASE_CTER"/>
    <property type="match status" value="1"/>
</dbReference>
<keyword evidence="4" id="KW-0378">Hydrolase</keyword>
<dbReference type="SUPFAM" id="SSF52980">
    <property type="entry name" value="Restriction endonuclease-like"/>
    <property type="match status" value="1"/>
</dbReference>
<comment type="caution">
    <text evidence="11">The sequence shown here is derived from an EMBL/GenBank/DDBJ whole genome shotgun (WGS) entry which is preliminary data.</text>
</comment>
<evidence type="ECO:0000256" key="1">
    <source>
        <dbReference type="ARBA" id="ARBA00022722"/>
    </source>
</evidence>
<name>A0A9D2MC44_9FIRM</name>
<dbReference type="InterPro" id="IPR027417">
    <property type="entry name" value="P-loop_NTPase"/>
</dbReference>
<evidence type="ECO:0000256" key="9">
    <source>
        <dbReference type="ARBA" id="ARBA00023204"/>
    </source>
</evidence>
<evidence type="ECO:0000313" key="11">
    <source>
        <dbReference type="EMBL" id="HJB57514.1"/>
    </source>
</evidence>
<keyword evidence="1" id="KW-0540">Nuclease</keyword>
<dbReference type="SUPFAM" id="SSF52540">
    <property type="entry name" value="P-loop containing nucleoside triphosphate hydrolases"/>
    <property type="match status" value="1"/>
</dbReference>
<evidence type="ECO:0000256" key="6">
    <source>
        <dbReference type="ARBA" id="ARBA00022839"/>
    </source>
</evidence>
<dbReference type="GO" id="GO:0006281">
    <property type="term" value="P:DNA repair"/>
    <property type="evidence" value="ECO:0007669"/>
    <property type="project" value="UniProtKB-KW"/>
</dbReference>
<dbReference type="GO" id="GO:0006310">
    <property type="term" value="P:DNA recombination"/>
    <property type="evidence" value="ECO:0007669"/>
    <property type="project" value="TreeGrafter"/>
</dbReference>
<evidence type="ECO:0000256" key="2">
    <source>
        <dbReference type="ARBA" id="ARBA00022741"/>
    </source>
</evidence>
<organism evidence="11 12">
    <name type="scientific">Candidatus Flavonifractor intestinipullorum</name>
    <dbReference type="NCBI Taxonomy" id="2838587"/>
    <lineage>
        <taxon>Bacteria</taxon>
        <taxon>Bacillati</taxon>
        <taxon>Bacillota</taxon>
        <taxon>Clostridia</taxon>
        <taxon>Eubacteriales</taxon>
        <taxon>Oscillospiraceae</taxon>
        <taxon>Flavonifractor</taxon>
    </lineage>
</organism>
<dbReference type="GO" id="GO:0003677">
    <property type="term" value="F:DNA binding"/>
    <property type="evidence" value="ECO:0007669"/>
    <property type="project" value="UniProtKB-KW"/>
</dbReference>
<sequence length="1119" mass="123672">MLQLILGRSGTGKTGTVFERIRTEGARRPQILIVPEQRSHDSERALCERVGAQAALFGEVLSFTRLAGRVFDAHGGGAVRSLDAGGRMLLLYAALRQISEQLTVYRRPSRKPAFLTGMLSTVDELKTCRISSDALWKAGEEAGGGEGDKLRDIALIFGAYEALTQRQGADPRDRLTRLAQALRESRWAEGKDIYLDSFTDFTPQEREVIAVLLAQAHSVTAALTCDHLEETEGGGGVFSPARRTARQLLRLAREAHVPAQVEQRGAPVRRRAAALAAVEQGLFAPRLPNCGAAGAALRLHTASSPYAEVEWAAAECLRLVREEGYRFRDIAVTARSLEEYGELIETVFPRYGVPVFLGRMTDILQKPVLSLITSALAAVSGGYRYEDLFRYLKTGLVNLSGEERDLLENYVLTWDIRGSRWTSQTPWAFHPRGYGERWREEDRALVERLDQLRRRVIAPLEGLRSTGVRTGREHALGLYAFLEEIGLPEQLLEREKALRARGDRALAEEYRQLWEILCSALEQCAVTLEQIPMDQEEFTRLLPLMLSQYDVGSIPVSLDQVTAGEMPRLAHRPCRALLVLGAHDGAIPQPAAEAGLLNDDDRSFLSSLGLELAPDVAGRLYRENTVLYEALALPSDYCAVSWPAAGSGGEERRPAFFIGRLRSLFPGLTPEGEGDGSFRLCAPGPALEQAGRLPAVAAALAALPEYAPKVARMEQALRLERGNLSPAAVRALYGHLAPMSASRMDKFKACHFSYFMQYGLQARPRRAAGFRAPEYGTFLHAVLDGVLGELTRGGTAPVPRDVPREDLRALARTQVERYVREKLGGLEKETARFRYLFARLIRTVYAVVENVVEELSASDFQPIAFELGFGEGKDLPPVQLTVNGMTVSISGFVDRVDGWVDHGKLYLRVIDYKTGRKSFDLTDIWNGMGLQMLLYLFTLKEEGRARFGGREIVPAGVLYLPAREAVVAGSRAMTEAERRQAVDKELRRKGLLLDEAPVLAAMEHPGPEGIRFLPVRVSSRTGAITGEALVSAERLGRLERHIGAILREIGAELAAGNIAADPFWRGSQQNACQWCDYAAACQFEDGRGSDRKRYLPTVRGADFWKNLDKQGHSGEEEAR</sequence>